<evidence type="ECO:0000256" key="1">
    <source>
        <dbReference type="SAM" id="MobiDB-lite"/>
    </source>
</evidence>
<organism evidence="2 3">
    <name type="scientific">Parascaris equorum</name>
    <name type="common">Equine roundworm</name>
    <dbReference type="NCBI Taxonomy" id="6256"/>
    <lineage>
        <taxon>Eukaryota</taxon>
        <taxon>Metazoa</taxon>
        <taxon>Ecdysozoa</taxon>
        <taxon>Nematoda</taxon>
        <taxon>Chromadorea</taxon>
        <taxon>Rhabditida</taxon>
        <taxon>Spirurina</taxon>
        <taxon>Ascaridomorpha</taxon>
        <taxon>Ascaridoidea</taxon>
        <taxon>Ascarididae</taxon>
        <taxon>Parascaris</taxon>
    </lineage>
</organism>
<protein>
    <submittedName>
        <fullName evidence="3">Uncharacterized protein</fullName>
    </submittedName>
</protein>
<reference evidence="3" key="1">
    <citation type="submission" date="2022-11" db="UniProtKB">
        <authorList>
            <consortium name="WormBaseParasite"/>
        </authorList>
    </citation>
    <scope>IDENTIFICATION</scope>
</reference>
<name>A0A914S9I1_PAREQ</name>
<feature type="region of interest" description="Disordered" evidence="1">
    <location>
        <begin position="34"/>
        <end position="62"/>
    </location>
</feature>
<accession>A0A914S9I1</accession>
<dbReference type="WBParaSite" id="PEQ_0001387901-mRNA-1">
    <property type="protein sequence ID" value="PEQ_0001387901-mRNA-1"/>
    <property type="gene ID" value="PEQ_0001387901"/>
</dbReference>
<proteinExistence type="predicted"/>
<dbReference type="AlphaFoldDB" id="A0A914S9I1"/>
<sequence length="140" mass="14995">MFGGPRQSLSDVYEDVPDVGEDVLAYLKRELDNSSATTSNHSSASSKASNVQHNDSEKANHELSELAKSMIDGLFGMDANNAKNGEISDIAAKFDQVRSALSKMSFGADRQNLAADAMIEMIKTLGAEDLFASSSEEETA</sequence>
<evidence type="ECO:0000313" key="3">
    <source>
        <dbReference type="WBParaSite" id="PEQ_0001387901-mRNA-1"/>
    </source>
</evidence>
<keyword evidence="2" id="KW-1185">Reference proteome</keyword>
<dbReference type="Proteomes" id="UP000887564">
    <property type="component" value="Unplaced"/>
</dbReference>
<evidence type="ECO:0000313" key="2">
    <source>
        <dbReference type="Proteomes" id="UP000887564"/>
    </source>
</evidence>
<feature type="compositionally biased region" description="Low complexity" evidence="1">
    <location>
        <begin position="34"/>
        <end position="50"/>
    </location>
</feature>